<keyword evidence="3" id="KW-1185">Reference proteome</keyword>
<proteinExistence type="predicted"/>
<feature type="region of interest" description="Disordered" evidence="1">
    <location>
        <begin position="143"/>
        <end position="180"/>
    </location>
</feature>
<dbReference type="Proteomes" id="UP001454036">
    <property type="component" value="Unassembled WGS sequence"/>
</dbReference>
<protein>
    <submittedName>
        <fullName evidence="2">Uncharacterized protein</fullName>
    </submittedName>
</protein>
<accession>A0AAV3PID3</accession>
<feature type="region of interest" description="Disordered" evidence="1">
    <location>
        <begin position="51"/>
        <end position="72"/>
    </location>
</feature>
<gene>
    <name evidence="2" type="ORF">LIER_43112</name>
</gene>
<feature type="region of interest" description="Disordered" evidence="1">
    <location>
        <begin position="83"/>
        <end position="102"/>
    </location>
</feature>
<organism evidence="2 3">
    <name type="scientific">Lithospermum erythrorhizon</name>
    <name type="common">Purple gromwell</name>
    <name type="synonym">Lithospermum officinale var. erythrorhizon</name>
    <dbReference type="NCBI Taxonomy" id="34254"/>
    <lineage>
        <taxon>Eukaryota</taxon>
        <taxon>Viridiplantae</taxon>
        <taxon>Streptophyta</taxon>
        <taxon>Embryophyta</taxon>
        <taxon>Tracheophyta</taxon>
        <taxon>Spermatophyta</taxon>
        <taxon>Magnoliopsida</taxon>
        <taxon>eudicotyledons</taxon>
        <taxon>Gunneridae</taxon>
        <taxon>Pentapetalae</taxon>
        <taxon>asterids</taxon>
        <taxon>lamiids</taxon>
        <taxon>Boraginales</taxon>
        <taxon>Boraginaceae</taxon>
        <taxon>Boraginoideae</taxon>
        <taxon>Lithospermeae</taxon>
        <taxon>Lithospermum</taxon>
    </lineage>
</organism>
<reference evidence="2 3" key="1">
    <citation type="submission" date="2024-01" db="EMBL/GenBank/DDBJ databases">
        <title>The complete chloroplast genome sequence of Lithospermum erythrorhizon: insights into the phylogenetic relationship among Boraginaceae species and the maternal lineages of purple gromwells.</title>
        <authorList>
            <person name="Okada T."/>
            <person name="Watanabe K."/>
        </authorList>
    </citation>
    <scope>NUCLEOTIDE SEQUENCE [LARGE SCALE GENOMIC DNA]</scope>
</reference>
<feature type="compositionally biased region" description="Basic and acidic residues" evidence="1">
    <location>
        <begin position="54"/>
        <end position="69"/>
    </location>
</feature>
<evidence type="ECO:0000256" key="1">
    <source>
        <dbReference type="SAM" id="MobiDB-lite"/>
    </source>
</evidence>
<comment type="caution">
    <text evidence="2">The sequence shown here is derived from an EMBL/GenBank/DDBJ whole genome shotgun (WGS) entry which is preliminary data.</text>
</comment>
<dbReference type="AlphaFoldDB" id="A0AAV3PID3"/>
<sequence length="189" mass="21483">MNKKKAGRTKHLRMVNPIEAEDNGKTKHCKVRTYLCKVCRESGHNSRACKKTREHNVRKSEPIEDEPVHYEPVQDEPIYNATQESRANAPRQPLRPLTSGISIRAPPPMFGSVYGIPFKPPPRAAMRPPTVFFNQGRIFLRRSEKADTRKVIPKRRHNNNNEGGAGPSTPPPTPSDGGGCDWLANWWWR</sequence>
<name>A0AAV3PID3_LITER</name>
<dbReference type="EMBL" id="BAABME010032767">
    <property type="protein sequence ID" value="GAA0150662.1"/>
    <property type="molecule type" value="Genomic_DNA"/>
</dbReference>
<evidence type="ECO:0000313" key="3">
    <source>
        <dbReference type="Proteomes" id="UP001454036"/>
    </source>
</evidence>
<evidence type="ECO:0000313" key="2">
    <source>
        <dbReference type="EMBL" id="GAA0150662.1"/>
    </source>
</evidence>